<dbReference type="Pfam" id="PF00429">
    <property type="entry name" value="TLV_coat"/>
    <property type="match status" value="2"/>
</dbReference>
<evidence type="ECO:0000256" key="1">
    <source>
        <dbReference type="ARBA" id="ARBA00023157"/>
    </source>
</evidence>
<keyword evidence="3" id="KW-0732">Signal</keyword>
<evidence type="ECO:0000313" key="5">
    <source>
        <dbReference type="Proteomes" id="UP000694393"/>
    </source>
</evidence>
<protein>
    <recommendedName>
        <fullName evidence="6">Envelope protein syncytin-Car1</fullName>
    </recommendedName>
</protein>
<keyword evidence="2" id="KW-1133">Transmembrane helix</keyword>
<evidence type="ECO:0008006" key="6">
    <source>
        <dbReference type="Google" id="ProtNLM"/>
    </source>
</evidence>
<proteinExistence type="predicted"/>
<keyword evidence="2" id="KW-0472">Membrane</keyword>
<dbReference type="InterPro" id="IPR018154">
    <property type="entry name" value="TLV/ENV_coat_polyprotein"/>
</dbReference>
<name>A0A8C8S2U9_9SAUR</name>
<evidence type="ECO:0000256" key="3">
    <source>
        <dbReference type="SAM" id="SignalP"/>
    </source>
</evidence>
<organism evidence="4 5">
    <name type="scientific">Pelusios castaneus</name>
    <name type="common">West African mud turtle</name>
    <dbReference type="NCBI Taxonomy" id="367368"/>
    <lineage>
        <taxon>Eukaryota</taxon>
        <taxon>Metazoa</taxon>
        <taxon>Chordata</taxon>
        <taxon>Craniata</taxon>
        <taxon>Vertebrata</taxon>
        <taxon>Euteleostomi</taxon>
        <taxon>Archelosauria</taxon>
        <taxon>Testudinata</taxon>
        <taxon>Testudines</taxon>
        <taxon>Pleurodira</taxon>
        <taxon>Pelomedusidae</taxon>
        <taxon>Pelusios</taxon>
    </lineage>
</organism>
<feature type="signal peptide" evidence="3">
    <location>
        <begin position="1"/>
        <end position="22"/>
    </location>
</feature>
<dbReference type="Ensembl" id="ENSPCET00000013691.1">
    <property type="protein sequence ID" value="ENSPCEP00000013210.1"/>
    <property type="gene ID" value="ENSPCEG00000010505.1"/>
</dbReference>
<reference evidence="4" key="1">
    <citation type="submission" date="2025-08" db="UniProtKB">
        <authorList>
            <consortium name="Ensembl"/>
        </authorList>
    </citation>
    <scope>IDENTIFICATION</scope>
</reference>
<dbReference type="AlphaFoldDB" id="A0A8C8S2U9"/>
<dbReference type="PANTHER" id="PTHR10424">
    <property type="entry name" value="VIRAL ENVELOPE PROTEIN"/>
    <property type="match status" value="1"/>
</dbReference>
<reference evidence="4" key="2">
    <citation type="submission" date="2025-09" db="UniProtKB">
        <authorList>
            <consortium name="Ensembl"/>
        </authorList>
    </citation>
    <scope>IDENTIFICATION</scope>
</reference>
<dbReference type="Gene3D" id="1.10.287.210">
    <property type="match status" value="1"/>
</dbReference>
<keyword evidence="1" id="KW-1015">Disulfide bond</keyword>
<dbReference type="SUPFAM" id="SSF58069">
    <property type="entry name" value="Virus ectodomain"/>
    <property type="match status" value="1"/>
</dbReference>
<accession>A0A8C8S2U9</accession>
<dbReference type="PANTHER" id="PTHR10424:SF73">
    <property type="entry name" value="ENDOGENOUS RETROVIRUS GROUP FC1 ENV POLYPROTEIN-RELATED"/>
    <property type="match status" value="1"/>
</dbReference>
<keyword evidence="2" id="KW-0812">Transmembrane</keyword>
<evidence type="ECO:0000313" key="4">
    <source>
        <dbReference type="Ensembl" id="ENSPCEP00000013210.1"/>
    </source>
</evidence>
<keyword evidence="5" id="KW-1185">Reference proteome</keyword>
<sequence>MPVMFTLYFSILFLINFQVSLFRLPTAWKDNWFLNITRAAGQAVNQSDCWICAHSPPHAAHGIPLYGIPLPGNLSWSQLWKNTAFEETDKQAWEVFVPPTSYALCVQRSPRMHRPLNATSTSGFFVGNFSDCNVTHIVPTLSPYFNMSWSTPKEMGWYWLCNTTAYKSLPPTWFGRCTLGVLIPAITMHKNHELLPGLYNRPTRFKREDNPLVIRPSRFQSFVRWFIPWLGISELEKAIVNISATLEVMANATTDAITTLQSEVQQLSTVALQNRLALDYLLAAQGGVCATLNSTCCVFLDQTGRIETDVHVIQNKIRLLHQISTDDTSWGFKNLWDTLTSWLPNLGWLKHLFVICLTLLIFGFLFCCCLHCSAFLPTFFPRRPLRQQARLQLNKFQMRLIANRRFLDEKYSV</sequence>
<evidence type="ECO:0000256" key="2">
    <source>
        <dbReference type="SAM" id="Phobius"/>
    </source>
</evidence>
<feature type="chain" id="PRO_5034816171" description="Envelope protein syncytin-Car1" evidence="3">
    <location>
        <begin position="23"/>
        <end position="413"/>
    </location>
</feature>
<feature type="transmembrane region" description="Helical" evidence="2">
    <location>
        <begin position="352"/>
        <end position="380"/>
    </location>
</feature>
<dbReference type="Proteomes" id="UP000694393">
    <property type="component" value="Unplaced"/>
</dbReference>